<sequence>MERRCFACGSQDVVDTGPLTVHGQKAVVRVDSARQCILCGNLEITVPQLLLVKLYPPGVRYLTPERRARAQGRRRVRRRLGL</sequence>
<organism evidence="1 2">
    <name type="scientific">Sulfobacillus acidophilus</name>
    <dbReference type="NCBI Taxonomy" id="53633"/>
    <lineage>
        <taxon>Bacteria</taxon>
        <taxon>Bacillati</taxon>
        <taxon>Bacillota</taxon>
        <taxon>Clostridia</taxon>
        <taxon>Eubacteriales</taxon>
        <taxon>Clostridiales Family XVII. Incertae Sedis</taxon>
        <taxon>Sulfobacillus</taxon>
    </lineage>
</organism>
<evidence type="ECO:0000313" key="2">
    <source>
        <dbReference type="Proteomes" id="UP000241848"/>
    </source>
</evidence>
<gene>
    <name evidence="1" type="ORF">C7B45_00030</name>
</gene>
<dbReference type="Proteomes" id="UP000241848">
    <property type="component" value="Unassembled WGS sequence"/>
</dbReference>
<reference evidence="1 2" key="1">
    <citation type="journal article" date="2014" name="BMC Genomics">
        <title>Comparison of environmental and isolate Sulfobacillus genomes reveals diverse carbon, sulfur, nitrogen, and hydrogen metabolisms.</title>
        <authorList>
            <person name="Justice N.B."/>
            <person name="Norman A."/>
            <person name="Brown C.T."/>
            <person name="Singh A."/>
            <person name="Thomas B.C."/>
            <person name="Banfield J.F."/>
        </authorList>
    </citation>
    <scope>NUCLEOTIDE SEQUENCE [LARGE SCALE GENOMIC DNA]</scope>
    <source>
        <strain evidence="1">AMDSBA3</strain>
    </source>
</reference>
<comment type="caution">
    <text evidence="1">The sequence shown here is derived from an EMBL/GenBank/DDBJ whole genome shotgun (WGS) entry which is preliminary data.</text>
</comment>
<dbReference type="EMBL" id="PXYV01000001">
    <property type="protein sequence ID" value="PSR24187.1"/>
    <property type="molecule type" value="Genomic_DNA"/>
</dbReference>
<protein>
    <submittedName>
        <fullName evidence="1">Uncharacterized protein</fullName>
    </submittedName>
</protein>
<evidence type="ECO:0000313" key="1">
    <source>
        <dbReference type="EMBL" id="PSR24187.1"/>
    </source>
</evidence>
<dbReference type="AlphaFoldDB" id="A0A2T2WPM4"/>
<name>A0A2T2WPM4_9FIRM</name>
<proteinExistence type="predicted"/>
<accession>A0A2T2WPM4</accession>